<name>A0A0F9P471_9ZZZZ</name>
<accession>A0A0F9P471</accession>
<proteinExistence type="predicted"/>
<comment type="caution">
    <text evidence="1">The sequence shown here is derived from an EMBL/GenBank/DDBJ whole genome shotgun (WGS) entry which is preliminary data.</text>
</comment>
<gene>
    <name evidence="1" type="ORF">LCGC14_1184150</name>
</gene>
<protein>
    <submittedName>
        <fullName evidence="1">Uncharacterized protein</fullName>
    </submittedName>
</protein>
<reference evidence="1" key="1">
    <citation type="journal article" date="2015" name="Nature">
        <title>Complex archaea that bridge the gap between prokaryotes and eukaryotes.</title>
        <authorList>
            <person name="Spang A."/>
            <person name="Saw J.H."/>
            <person name="Jorgensen S.L."/>
            <person name="Zaremba-Niedzwiedzka K."/>
            <person name="Martijn J."/>
            <person name="Lind A.E."/>
            <person name="van Eijk R."/>
            <person name="Schleper C."/>
            <person name="Guy L."/>
            <person name="Ettema T.J."/>
        </authorList>
    </citation>
    <scope>NUCLEOTIDE SEQUENCE</scope>
</reference>
<evidence type="ECO:0000313" key="1">
    <source>
        <dbReference type="EMBL" id="KKM95845.1"/>
    </source>
</evidence>
<organism evidence="1">
    <name type="scientific">marine sediment metagenome</name>
    <dbReference type="NCBI Taxonomy" id="412755"/>
    <lineage>
        <taxon>unclassified sequences</taxon>
        <taxon>metagenomes</taxon>
        <taxon>ecological metagenomes</taxon>
    </lineage>
</organism>
<sequence length="63" mass="6972">MKFKLEVGLNDAGMQLDCGSLDRPALCEVLENCEIAIMMDLEKGNLKDSNGNTIGKWEIIEDV</sequence>
<dbReference type="EMBL" id="LAZR01005956">
    <property type="protein sequence ID" value="KKM95845.1"/>
    <property type="molecule type" value="Genomic_DNA"/>
</dbReference>
<dbReference type="AlphaFoldDB" id="A0A0F9P471"/>